<dbReference type="RefSeq" id="WP_380531107.1">
    <property type="nucleotide sequence ID" value="NZ_JBHFAB010000001.1"/>
</dbReference>
<proteinExistence type="predicted"/>
<gene>
    <name evidence="1" type="ORF">ACEZDE_02050</name>
</gene>
<reference evidence="1 2" key="1">
    <citation type="submission" date="2024-09" db="EMBL/GenBank/DDBJ databases">
        <authorList>
            <person name="Lee S.D."/>
        </authorList>
    </citation>
    <scope>NUCLEOTIDE SEQUENCE [LARGE SCALE GENOMIC DNA]</scope>
    <source>
        <strain evidence="1 2">N8-3</strain>
    </source>
</reference>
<sequence>MDDQDQRRVRIAADGRTAKVEVDGHDIAPLISGIRLEHWAGKPPELTLAVSPVAVADEVFTGMARVTVGEQPEPGPAAAVFLAAVDAGELERTALARVDLLDGGQHEMTRAMLTVLGEWARGQWEPV</sequence>
<protein>
    <submittedName>
        <fullName evidence="1">Uncharacterized protein</fullName>
    </submittedName>
</protein>
<accession>A0ABV6VNW4</accession>
<evidence type="ECO:0000313" key="2">
    <source>
        <dbReference type="Proteomes" id="UP001592531"/>
    </source>
</evidence>
<dbReference type="EMBL" id="JBHFAB010000001">
    <property type="protein sequence ID" value="MFC1415434.1"/>
    <property type="molecule type" value="Genomic_DNA"/>
</dbReference>
<comment type="caution">
    <text evidence="1">The sequence shown here is derived from an EMBL/GenBank/DDBJ whole genome shotgun (WGS) entry which is preliminary data.</text>
</comment>
<keyword evidence="2" id="KW-1185">Reference proteome</keyword>
<evidence type="ECO:0000313" key="1">
    <source>
        <dbReference type="EMBL" id="MFC1415434.1"/>
    </source>
</evidence>
<organism evidence="1 2">
    <name type="scientific">Streptacidiphilus cavernicola</name>
    <dbReference type="NCBI Taxonomy" id="3342716"/>
    <lineage>
        <taxon>Bacteria</taxon>
        <taxon>Bacillati</taxon>
        <taxon>Actinomycetota</taxon>
        <taxon>Actinomycetes</taxon>
        <taxon>Kitasatosporales</taxon>
        <taxon>Streptomycetaceae</taxon>
        <taxon>Streptacidiphilus</taxon>
    </lineage>
</organism>
<dbReference type="Proteomes" id="UP001592531">
    <property type="component" value="Unassembled WGS sequence"/>
</dbReference>
<name>A0ABV6VNW4_9ACTN</name>